<reference evidence="3 4" key="1">
    <citation type="submission" date="2018-08" db="EMBL/GenBank/DDBJ databases">
        <title>Genome and evolution of the arbuscular mycorrhizal fungus Diversispora epigaea (formerly Glomus versiforme) and its bacterial endosymbionts.</title>
        <authorList>
            <person name="Sun X."/>
            <person name="Fei Z."/>
            <person name="Harrison M."/>
        </authorList>
    </citation>
    <scope>NUCLEOTIDE SEQUENCE [LARGE SCALE GENOMIC DNA]</scope>
    <source>
        <strain evidence="3 4">IT104</strain>
    </source>
</reference>
<gene>
    <name evidence="3" type="ORF">Glove_300g105</name>
</gene>
<comment type="caution">
    <text evidence="3">The sequence shown here is derived from an EMBL/GenBank/DDBJ whole genome shotgun (WGS) entry which is preliminary data.</text>
</comment>
<dbReference type="Proteomes" id="UP000266861">
    <property type="component" value="Unassembled WGS sequence"/>
</dbReference>
<keyword evidence="2" id="KW-0472">Membrane</keyword>
<organism evidence="3 4">
    <name type="scientific">Diversispora epigaea</name>
    <dbReference type="NCBI Taxonomy" id="1348612"/>
    <lineage>
        <taxon>Eukaryota</taxon>
        <taxon>Fungi</taxon>
        <taxon>Fungi incertae sedis</taxon>
        <taxon>Mucoromycota</taxon>
        <taxon>Glomeromycotina</taxon>
        <taxon>Glomeromycetes</taxon>
        <taxon>Diversisporales</taxon>
        <taxon>Diversisporaceae</taxon>
        <taxon>Diversispora</taxon>
    </lineage>
</organism>
<keyword evidence="1" id="KW-0175">Coiled coil</keyword>
<evidence type="ECO:0000313" key="3">
    <source>
        <dbReference type="EMBL" id="RHZ67613.1"/>
    </source>
</evidence>
<feature type="transmembrane region" description="Helical" evidence="2">
    <location>
        <begin position="6"/>
        <end position="31"/>
    </location>
</feature>
<proteinExistence type="predicted"/>
<name>A0A397I2Y1_9GLOM</name>
<evidence type="ECO:0000256" key="2">
    <source>
        <dbReference type="SAM" id="Phobius"/>
    </source>
</evidence>
<evidence type="ECO:0000256" key="1">
    <source>
        <dbReference type="SAM" id="Coils"/>
    </source>
</evidence>
<protein>
    <submittedName>
        <fullName evidence="3">Uncharacterized protein</fullName>
    </submittedName>
</protein>
<keyword evidence="2" id="KW-1133">Transmembrane helix</keyword>
<keyword evidence="4" id="KW-1185">Reference proteome</keyword>
<dbReference type="AlphaFoldDB" id="A0A397I2Y1"/>
<dbReference type="EMBL" id="PQFF01000274">
    <property type="protein sequence ID" value="RHZ67613.1"/>
    <property type="molecule type" value="Genomic_DNA"/>
</dbReference>
<feature type="coiled-coil region" evidence="1">
    <location>
        <begin position="64"/>
        <end position="119"/>
    </location>
</feature>
<accession>A0A397I2Y1</accession>
<evidence type="ECO:0000313" key="4">
    <source>
        <dbReference type="Proteomes" id="UP000266861"/>
    </source>
</evidence>
<keyword evidence="2" id="KW-0812">Transmembrane</keyword>
<sequence>MFLALIFLYTLLVTVLKPNVILFTKTLYLIFKTFTMFMKEKFVNYIFHENFVLIKKLVDAELEVSIYKAAQNVSENRIEELEKENQQLRELTANIEFENVILKTAATVLENRMEALNAECSNTGSGNEKFPRIIKMIEKMKADGRKALRSQPKVSKLLQRKKINH</sequence>